<reference evidence="1 2" key="1">
    <citation type="journal article" date="2018" name="Biotechnol. Biofuels">
        <title>Integrative visual omics of the white-rot fungus Polyporus brumalis exposes the biotechnological potential of its oxidative enzymes for delignifying raw plant biomass.</title>
        <authorList>
            <person name="Miyauchi S."/>
            <person name="Rancon A."/>
            <person name="Drula E."/>
            <person name="Hage H."/>
            <person name="Chaduli D."/>
            <person name="Favel A."/>
            <person name="Grisel S."/>
            <person name="Henrissat B."/>
            <person name="Herpoel-Gimbert I."/>
            <person name="Ruiz-Duenas F.J."/>
            <person name="Chevret D."/>
            <person name="Hainaut M."/>
            <person name="Lin J."/>
            <person name="Wang M."/>
            <person name="Pangilinan J."/>
            <person name="Lipzen A."/>
            <person name="Lesage-Meessen L."/>
            <person name="Navarro D."/>
            <person name="Riley R."/>
            <person name="Grigoriev I.V."/>
            <person name="Zhou S."/>
            <person name="Raouche S."/>
            <person name="Rosso M.N."/>
        </authorList>
    </citation>
    <scope>NUCLEOTIDE SEQUENCE [LARGE SCALE GENOMIC DNA]</scope>
    <source>
        <strain evidence="1 2">BRFM 1820</strain>
    </source>
</reference>
<protein>
    <submittedName>
        <fullName evidence="1">Uncharacterized protein</fullName>
    </submittedName>
</protein>
<dbReference type="AlphaFoldDB" id="A0A371CQL1"/>
<accession>A0A371CQL1</accession>
<dbReference type="EMBL" id="KZ857481">
    <property type="protein sequence ID" value="RDX42575.1"/>
    <property type="molecule type" value="Genomic_DNA"/>
</dbReference>
<sequence length="206" mass="23840">AVFTSVGLWRWNSDLETGNFVPIGHPAPEHLAEERIQATPNNLCQFSYALDTEKDKGLWVAQKAFEELVSKEKDFNIHKKDRRVWQSGAEGNDNIFILTSQVFCKRTPYTRVREAGIQYELHDWIAQATAKPKEYFANPDRPAFFEPRDGKLRPMKECQPPYPKLGDLMWFSFVVEIFIGTKNWITKFVPLEFVRVGRVSTDLLGE</sequence>
<keyword evidence="2" id="KW-1185">Reference proteome</keyword>
<dbReference type="OrthoDB" id="2747971at2759"/>
<organism evidence="1 2">
    <name type="scientific">Lentinus brumalis</name>
    <dbReference type="NCBI Taxonomy" id="2498619"/>
    <lineage>
        <taxon>Eukaryota</taxon>
        <taxon>Fungi</taxon>
        <taxon>Dikarya</taxon>
        <taxon>Basidiomycota</taxon>
        <taxon>Agaricomycotina</taxon>
        <taxon>Agaricomycetes</taxon>
        <taxon>Polyporales</taxon>
        <taxon>Polyporaceae</taxon>
        <taxon>Lentinus</taxon>
    </lineage>
</organism>
<feature type="non-terminal residue" evidence="1">
    <location>
        <position position="1"/>
    </location>
</feature>
<feature type="non-terminal residue" evidence="1">
    <location>
        <position position="206"/>
    </location>
</feature>
<gene>
    <name evidence="1" type="ORF">OH76DRAFT_1306142</name>
</gene>
<evidence type="ECO:0000313" key="1">
    <source>
        <dbReference type="EMBL" id="RDX42575.1"/>
    </source>
</evidence>
<proteinExistence type="predicted"/>
<dbReference type="Proteomes" id="UP000256964">
    <property type="component" value="Unassembled WGS sequence"/>
</dbReference>
<dbReference type="STRING" id="139420.A0A371CQL1"/>
<evidence type="ECO:0000313" key="2">
    <source>
        <dbReference type="Proteomes" id="UP000256964"/>
    </source>
</evidence>
<name>A0A371CQL1_9APHY</name>